<keyword evidence="4" id="KW-1185">Reference proteome</keyword>
<dbReference type="AlphaFoldDB" id="A0A7W9FF51"/>
<gene>
    <name evidence="3" type="ORF">GGR13_002664</name>
</gene>
<dbReference type="GO" id="GO:0006302">
    <property type="term" value="P:double-strand break repair"/>
    <property type="evidence" value="ECO:0007669"/>
    <property type="project" value="InterPro"/>
</dbReference>
<dbReference type="NCBIfam" id="TIGR03185">
    <property type="entry name" value="DNA_S_dndD"/>
    <property type="match status" value="1"/>
</dbReference>
<evidence type="ECO:0000313" key="4">
    <source>
        <dbReference type="Proteomes" id="UP000545037"/>
    </source>
</evidence>
<dbReference type="InterPro" id="IPR027417">
    <property type="entry name" value="P-loop_NTPase"/>
</dbReference>
<name>A0A7W9FF51_9CAUL</name>
<dbReference type="PANTHER" id="PTHR32114">
    <property type="entry name" value="ABC TRANSPORTER ABCH.3"/>
    <property type="match status" value="1"/>
</dbReference>
<dbReference type="InterPro" id="IPR017599">
    <property type="entry name" value="DNA_S_DndD"/>
</dbReference>
<reference evidence="3 4" key="1">
    <citation type="submission" date="2020-08" db="EMBL/GenBank/DDBJ databases">
        <title>Genomic Encyclopedia of Type Strains, Phase IV (KMG-IV): sequencing the most valuable type-strain genomes for metagenomic binning, comparative biology and taxonomic classification.</title>
        <authorList>
            <person name="Goeker M."/>
        </authorList>
    </citation>
    <scope>NUCLEOTIDE SEQUENCE [LARGE SCALE GENOMIC DNA]</scope>
    <source>
        <strain evidence="3 4">DSM 4737</strain>
    </source>
</reference>
<feature type="coiled-coil region" evidence="1">
    <location>
        <begin position="439"/>
        <end position="473"/>
    </location>
</feature>
<protein>
    <submittedName>
        <fullName evidence="3">DNA sulfur modification protein DndD</fullName>
    </submittedName>
</protein>
<evidence type="ECO:0000313" key="3">
    <source>
        <dbReference type="EMBL" id="MBB5747057.1"/>
    </source>
</evidence>
<evidence type="ECO:0000256" key="1">
    <source>
        <dbReference type="SAM" id="Coils"/>
    </source>
</evidence>
<dbReference type="PANTHER" id="PTHR32114:SF2">
    <property type="entry name" value="ABC TRANSPORTER ABCH.3"/>
    <property type="match status" value="1"/>
</dbReference>
<comment type="caution">
    <text evidence="3">The sequence shown here is derived from an EMBL/GenBank/DDBJ whole genome shotgun (WGS) entry which is preliminary data.</text>
</comment>
<dbReference type="EMBL" id="JACHOR010000004">
    <property type="protein sequence ID" value="MBB5747057.1"/>
    <property type="molecule type" value="Genomic_DNA"/>
</dbReference>
<sequence length="661" mass="73406">MILDELVLHDFGVYGGRQAITLTPMSRDKPIILFGGLNGGGKTTLLDALQLAFYGARADCAGRADLAYDEYLRRSVHRQHGASDASVEVAFRYTIDGETQSWRLTRAWRNGDNTREQFQVLRDGKLDKAASEHWGAQVEDLLPARIAPLFLFDGEKVEGYADLNEAPGLIRTAIQNLLGLDIVERLAADLNALERRHRGDLKTPAEAEALTSLRADIDRLTADRVRVNQASASQAVEVDNLVKEVKLLDARYEREGGALFQDRSRLEAELAVSERALEALRRSLRDAAAGSTPLKLISGLLGEVALRASDEEAARRSETTAGVMADEHAALIAHPALEALPSEARKALEAFAQDRREQLDRAAAMPRVLNLDAAGLAALDALTTGEELEAATRQSADLLTQTRQMRETVEHLRGLLASVPAEASVGDLISARDAARDQHRIAAFEAGRLEEEKQRLEREIQSLRDREAKLLEVTARAHFEQEDIGRILNHSGRVRDTLGRFREAVIHRHVTRIEQLVLDSFQQLVRKRDLVRGLRIDPQTFMLELTGPRGEIITAERLSAGERQLLAIAMLWGLGRASGRPLPMVIDTPLGRLDSEHRARLVANYFPNASHQVMLLSTDEEITRDHYEALKPSVGRTYRLRYDEDEARTVVEDGYFAAEAA</sequence>
<proteinExistence type="predicted"/>
<dbReference type="InterPro" id="IPR038729">
    <property type="entry name" value="Rad50/SbcC_AAA"/>
</dbReference>
<evidence type="ECO:0000259" key="2">
    <source>
        <dbReference type="Pfam" id="PF13476"/>
    </source>
</evidence>
<dbReference type="Proteomes" id="UP000545037">
    <property type="component" value="Unassembled WGS sequence"/>
</dbReference>
<dbReference type="Gene3D" id="3.40.50.300">
    <property type="entry name" value="P-loop containing nucleotide triphosphate hydrolases"/>
    <property type="match status" value="2"/>
</dbReference>
<organism evidence="3 4">
    <name type="scientific">Brevundimonas variabilis</name>
    <dbReference type="NCBI Taxonomy" id="74312"/>
    <lineage>
        <taxon>Bacteria</taxon>
        <taxon>Pseudomonadati</taxon>
        <taxon>Pseudomonadota</taxon>
        <taxon>Alphaproteobacteria</taxon>
        <taxon>Caulobacterales</taxon>
        <taxon>Caulobacteraceae</taxon>
        <taxon>Brevundimonas</taxon>
    </lineage>
</organism>
<feature type="domain" description="Rad50/SbcC-type AAA" evidence="2">
    <location>
        <begin position="6"/>
        <end position="188"/>
    </location>
</feature>
<keyword evidence="1" id="KW-0175">Coiled coil</keyword>
<accession>A0A7W9FF51</accession>
<dbReference type="RefSeq" id="WP_183214007.1">
    <property type="nucleotide sequence ID" value="NZ_JACHOR010000004.1"/>
</dbReference>
<dbReference type="Pfam" id="PF13476">
    <property type="entry name" value="AAA_23"/>
    <property type="match status" value="1"/>
</dbReference>
<dbReference type="GO" id="GO:0016887">
    <property type="term" value="F:ATP hydrolysis activity"/>
    <property type="evidence" value="ECO:0007669"/>
    <property type="project" value="InterPro"/>
</dbReference>
<dbReference type="SUPFAM" id="SSF52540">
    <property type="entry name" value="P-loop containing nucleoside triphosphate hydrolases"/>
    <property type="match status" value="1"/>
</dbReference>